<dbReference type="EMBL" id="LUAX01000001">
    <property type="protein sequence ID" value="OAM99555.1"/>
    <property type="molecule type" value="Genomic_DNA"/>
</dbReference>
<evidence type="ECO:0000313" key="5">
    <source>
        <dbReference type="Proteomes" id="UP000094761"/>
    </source>
</evidence>
<keyword evidence="1" id="KW-0812">Transmembrane</keyword>
<feature type="transmembrane region" description="Helical" evidence="1">
    <location>
        <begin position="98"/>
        <end position="116"/>
    </location>
</feature>
<dbReference type="GO" id="GO:0004190">
    <property type="term" value="F:aspartic-type endopeptidase activity"/>
    <property type="evidence" value="ECO:0007669"/>
    <property type="project" value="InterPro"/>
</dbReference>
<dbReference type="EMBL" id="JAPFIT010000013">
    <property type="protein sequence ID" value="MDC5740298.1"/>
    <property type="molecule type" value="Genomic_DNA"/>
</dbReference>
<sequence>MDIWISYLIWIGFIIVAVSDAREHRIPNLYLLMILCLCLVEVLFSPEPLDNLLWSTLAGLIFFGTSLLLHLMRVMAPGDVKLLGVVGFWLGWGHLLEATAWIALSSVLVGLLYAIMNRVHSGSSVKQLLTKYSILVTYGPSSQAVQALSKGIERKLRMPFAPVVVLGLAMYQYF</sequence>
<keyword evidence="1" id="KW-1133">Transmembrane helix</keyword>
<feature type="transmembrane region" description="Helical" evidence="1">
    <location>
        <begin position="52"/>
        <end position="69"/>
    </location>
</feature>
<accession>A0A178JCL2</accession>
<dbReference type="GO" id="GO:0016020">
    <property type="term" value="C:membrane"/>
    <property type="evidence" value="ECO:0007669"/>
    <property type="project" value="InterPro"/>
</dbReference>
<comment type="caution">
    <text evidence="4">The sequence shown here is derived from an EMBL/GenBank/DDBJ whole genome shotgun (WGS) entry which is preliminary data.</text>
</comment>
<evidence type="ECO:0000313" key="6">
    <source>
        <dbReference type="Proteomes" id="UP001150001"/>
    </source>
</evidence>
<keyword evidence="6" id="KW-1185">Reference proteome</keyword>
<feature type="domain" description="Prepilin type IV endopeptidase peptidase" evidence="2">
    <location>
        <begin position="9"/>
        <end position="114"/>
    </location>
</feature>
<evidence type="ECO:0000256" key="1">
    <source>
        <dbReference type="SAM" id="Phobius"/>
    </source>
</evidence>
<dbReference type="Gene3D" id="1.20.120.1220">
    <property type="match status" value="1"/>
</dbReference>
<feature type="transmembrane region" description="Helical" evidence="1">
    <location>
        <begin position="29"/>
        <end position="46"/>
    </location>
</feature>
<evidence type="ECO:0000313" key="4">
    <source>
        <dbReference type="EMBL" id="OAM99555.1"/>
    </source>
</evidence>
<dbReference type="Pfam" id="PF01478">
    <property type="entry name" value="Peptidase_A24"/>
    <property type="match status" value="1"/>
</dbReference>
<feature type="transmembrane region" description="Helical" evidence="1">
    <location>
        <begin position="6"/>
        <end position="22"/>
    </location>
</feature>
<dbReference type="InterPro" id="IPR000045">
    <property type="entry name" value="Prepilin_IV_endopep_pep"/>
</dbReference>
<evidence type="ECO:0000313" key="3">
    <source>
        <dbReference type="EMBL" id="MDC5740298.1"/>
    </source>
</evidence>
<protein>
    <submittedName>
        <fullName evidence="3">A24 family peptidase</fullName>
    </submittedName>
</protein>
<reference evidence="4 5" key="1">
    <citation type="submission" date="2016-03" db="EMBL/GenBank/DDBJ databases">
        <title>Draft genome sequence of the Vibrio tubiashii subs. europaeus.</title>
        <authorList>
            <person name="Spinard E."/>
            <person name="Dubert J."/>
            <person name="Nelson D.R."/>
            <person name="Barja J.L."/>
        </authorList>
    </citation>
    <scope>NUCLEOTIDE SEQUENCE [LARGE SCALE GENOMIC DNA]</scope>
    <source>
        <strain evidence="5">PP-638</strain>
        <strain evidence="4">PP2-638</strain>
    </source>
</reference>
<evidence type="ECO:0000259" key="2">
    <source>
        <dbReference type="Pfam" id="PF01478"/>
    </source>
</evidence>
<gene>
    <name evidence="4" type="ORF">AZ468_00130</name>
    <name evidence="3" type="ORF">OPW20_09485</name>
</gene>
<dbReference type="Proteomes" id="UP001150001">
    <property type="component" value="Unassembled WGS sequence"/>
</dbReference>
<name>A0A178JCL2_9VIBR</name>
<dbReference type="Proteomes" id="UP000094761">
    <property type="component" value="Unassembled WGS sequence"/>
</dbReference>
<dbReference type="GeneID" id="78074075"/>
<dbReference type="RefSeq" id="WP_069665559.1">
    <property type="nucleotide sequence ID" value="NZ_CP180205.1"/>
</dbReference>
<reference evidence="3" key="2">
    <citation type="submission" date="2022-11" db="EMBL/GenBank/DDBJ databases">
        <title>Role of the vibriolysin VemA secreted by the emergent pathogen Vibrio europaeus in the colonization of Manila clam mucus.</title>
        <authorList>
            <person name="Martinez C."/>
            <person name="Rodriguez S."/>
            <person name="Vences A."/>
            <person name="Barja J.L."/>
            <person name="Toranzo A.E."/>
            <person name="Dubert J."/>
        </authorList>
    </citation>
    <scope>NUCLEOTIDE SEQUENCE</scope>
    <source>
        <strain evidence="3">3454</strain>
    </source>
</reference>
<dbReference type="OrthoDB" id="5905525at2"/>
<dbReference type="AlphaFoldDB" id="A0A178JCL2"/>
<proteinExistence type="predicted"/>
<organism evidence="4 5">
    <name type="scientific">Vibrio europaeus</name>
    <dbReference type="NCBI Taxonomy" id="300876"/>
    <lineage>
        <taxon>Bacteria</taxon>
        <taxon>Pseudomonadati</taxon>
        <taxon>Pseudomonadota</taxon>
        <taxon>Gammaproteobacteria</taxon>
        <taxon>Vibrionales</taxon>
        <taxon>Vibrionaceae</taxon>
        <taxon>Vibrio</taxon>
        <taxon>Vibrio oreintalis group</taxon>
    </lineage>
</organism>
<keyword evidence="1" id="KW-0472">Membrane</keyword>